<dbReference type="EMBL" id="BAAALD010000104">
    <property type="protein sequence ID" value="GAA1117608.1"/>
    <property type="molecule type" value="Genomic_DNA"/>
</dbReference>
<dbReference type="PANTHER" id="PTHR43156:SF2">
    <property type="entry name" value="STAGE II SPORULATION PROTEIN E"/>
    <property type="match status" value="1"/>
</dbReference>
<dbReference type="Gene3D" id="3.60.40.10">
    <property type="entry name" value="PPM-type phosphatase domain"/>
    <property type="match status" value="1"/>
</dbReference>
<keyword evidence="2" id="KW-1133">Transmembrane helix</keyword>
<evidence type="ECO:0000259" key="3">
    <source>
        <dbReference type="SMART" id="SM00331"/>
    </source>
</evidence>
<gene>
    <name evidence="4" type="ORF">GCM10009663_67110</name>
</gene>
<dbReference type="Pfam" id="PF07228">
    <property type="entry name" value="SpoIIE"/>
    <property type="match status" value="1"/>
</dbReference>
<dbReference type="InterPro" id="IPR001932">
    <property type="entry name" value="PPM-type_phosphatase-like_dom"/>
</dbReference>
<dbReference type="Proteomes" id="UP001499987">
    <property type="component" value="Unassembled WGS sequence"/>
</dbReference>
<feature type="domain" description="PPM-type phosphatase" evidence="3">
    <location>
        <begin position="143"/>
        <end position="378"/>
    </location>
</feature>
<evidence type="ECO:0000256" key="2">
    <source>
        <dbReference type="SAM" id="Phobius"/>
    </source>
</evidence>
<accession>A0ABN1U4B1</accession>
<name>A0ABN1U4B1_9ACTN</name>
<feature type="transmembrane region" description="Helical" evidence="2">
    <location>
        <begin position="20"/>
        <end position="37"/>
    </location>
</feature>
<dbReference type="InterPro" id="IPR036457">
    <property type="entry name" value="PPM-type-like_dom_sf"/>
</dbReference>
<feature type="transmembrane region" description="Helical" evidence="2">
    <location>
        <begin position="43"/>
        <end position="59"/>
    </location>
</feature>
<evidence type="ECO:0000313" key="5">
    <source>
        <dbReference type="Proteomes" id="UP001499987"/>
    </source>
</evidence>
<organism evidence="4 5">
    <name type="scientific">Kitasatospora arboriphila</name>
    <dbReference type="NCBI Taxonomy" id="258052"/>
    <lineage>
        <taxon>Bacteria</taxon>
        <taxon>Bacillati</taxon>
        <taxon>Actinomycetota</taxon>
        <taxon>Actinomycetes</taxon>
        <taxon>Kitasatosporales</taxon>
        <taxon>Streptomycetaceae</taxon>
        <taxon>Kitasatospora</taxon>
    </lineage>
</organism>
<proteinExistence type="predicted"/>
<evidence type="ECO:0000313" key="4">
    <source>
        <dbReference type="EMBL" id="GAA1117608.1"/>
    </source>
</evidence>
<feature type="transmembrane region" description="Helical" evidence="2">
    <location>
        <begin position="92"/>
        <end position="110"/>
    </location>
</feature>
<dbReference type="InterPro" id="IPR052016">
    <property type="entry name" value="Bact_Sigma-Reg"/>
</dbReference>
<comment type="caution">
    <text evidence="4">The sequence shown here is derived from an EMBL/GenBank/DDBJ whole genome shotgun (WGS) entry which is preliminary data.</text>
</comment>
<evidence type="ECO:0000256" key="1">
    <source>
        <dbReference type="ARBA" id="ARBA00022801"/>
    </source>
</evidence>
<dbReference type="PANTHER" id="PTHR43156">
    <property type="entry name" value="STAGE II SPORULATION PROTEIN E-RELATED"/>
    <property type="match status" value="1"/>
</dbReference>
<keyword evidence="2" id="KW-0472">Membrane</keyword>
<protein>
    <submittedName>
        <fullName evidence="4">PP2C family protein-serine/threonine phosphatase</fullName>
    </submittedName>
</protein>
<dbReference type="SMART" id="SM00331">
    <property type="entry name" value="PP2C_SIG"/>
    <property type="match status" value="1"/>
</dbReference>
<keyword evidence="2" id="KW-0812">Transmembrane</keyword>
<reference evidence="4 5" key="1">
    <citation type="journal article" date="2019" name="Int. J. Syst. Evol. Microbiol.">
        <title>The Global Catalogue of Microorganisms (GCM) 10K type strain sequencing project: providing services to taxonomists for standard genome sequencing and annotation.</title>
        <authorList>
            <consortium name="The Broad Institute Genomics Platform"/>
            <consortium name="The Broad Institute Genome Sequencing Center for Infectious Disease"/>
            <person name="Wu L."/>
            <person name="Ma J."/>
        </authorList>
    </citation>
    <scope>NUCLEOTIDE SEQUENCE [LARGE SCALE GENOMIC DNA]</scope>
    <source>
        <strain evidence="4 5">JCM 13002</strain>
    </source>
</reference>
<sequence>MHGRRRPAALRGAWQRAHALVMIPLGFIVLISVVDLASPTDVHLGPLLVVAPAITASFGGPWFTGLIGALAVTAQVVIGIFHGGLFTTNHETQIIALILVSTLIVLYCRVRERRGRELTRVRSVSETVQRVLLRPLPDRLGPLRLAALYLPAEDEALLGGDLYAATRVPGATRVLIGDVRGKGLTAIEDAAQVLGAFRELAHHHTGLPGLAAALDAGFARHLAETAGNATGSADGNAGGDDAVERFVTVLLADLPDDPVEPVRIANCGHPPPLLLAEGKAVRTLEAVHSAPPIGLGTLPGAHYRQEAYDVHSGETLLLYTDGVTEARDGERAFYPLAERAADWGGVEPSALVDRLRRDLLAHVGGRLKDDAAAVAIERA</sequence>
<keyword evidence="5" id="KW-1185">Reference proteome</keyword>
<feature type="transmembrane region" description="Helical" evidence="2">
    <location>
        <begin position="66"/>
        <end position="86"/>
    </location>
</feature>
<keyword evidence="1" id="KW-0378">Hydrolase</keyword>